<evidence type="ECO:0000256" key="2">
    <source>
        <dbReference type="ARBA" id="ARBA00022475"/>
    </source>
</evidence>
<keyword evidence="3 6" id="KW-0812">Transmembrane</keyword>
<dbReference type="PANTHER" id="PTHR30250:SF29">
    <property type="entry name" value="POLYSACCHARIDE BIOSYNTHESIS PROTEIN C-TERMINAL DOMAIN-CONTAINING PROTEIN"/>
    <property type="match status" value="1"/>
</dbReference>
<evidence type="ECO:0000313" key="7">
    <source>
        <dbReference type="EMBL" id="THE11469.1"/>
    </source>
</evidence>
<feature type="transmembrane region" description="Helical" evidence="6">
    <location>
        <begin position="332"/>
        <end position="353"/>
    </location>
</feature>
<sequence>MDVQSAERSKRIWEGAFILTLAGLITKILSAGYRIPYQNIAGDVGFYIYQQAYPIYGIVLVFSTYGFPVIISKLLAEKLEQQDEASVVKILYITLLTLLGMGIVLFSFLYWGAEVVAGWMGDKELSSLVRVISFSFLLLPFISVFRGYFQGHKNMIPTAVSQVTEQLVRVVTILLMSFILLDYGYGVYEAGAGAIFGSVTGGIASISVLLFYLLNRKKVGQNRLYKKASIHTMEIVKILFTQGMTICISALLLILFQLVDSFTVYSLLVSGGMEEEVAKQVKGVYDRGQPLLQLGTIVATSLALSLVPLIASAKARNDMAFIRKKVDLTFRLSVVVGFGAAFGLACVLEPTNIMLFRNDHGTNVLMVFGFSILFTTLSQSITAILQGLGHSFIPAIVVMGGMFFKWLFNLLLVPTYETSGAAVATLFAFGVIAVIQMIIVKRKLPGVLGNWTFFNHVLLATGAMAFVIFCYSWVLHHLFPILGESRTFASIEALTSVFIGGVVYLYFIVRGSVFTEEELSEIPIGSKGTFLIRLLKRGKNG</sequence>
<reference evidence="7 8" key="1">
    <citation type="journal article" date="2019" name="Indoor Air">
        <title>Impacts of indoor surface finishes on bacterial viability.</title>
        <authorList>
            <person name="Hu J."/>
            <person name="Maamar S.B."/>
            <person name="Glawe A.J."/>
            <person name="Gottel N."/>
            <person name="Gilbert J.A."/>
            <person name="Hartmann E.M."/>
        </authorList>
    </citation>
    <scope>NUCLEOTIDE SEQUENCE [LARGE SCALE GENOMIC DNA]</scope>
    <source>
        <strain evidence="7 8">AF060A6</strain>
    </source>
</reference>
<name>A0A4S3PPH1_9BACI</name>
<feature type="transmembrane region" description="Helical" evidence="6">
    <location>
        <begin position="12"/>
        <end position="33"/>
    </location>
</feature>
<feature type="transmembrane region" description="Helical" evidence="6">
    <location>
        <begin position="291"/>
        <end position="311"/>
    </location>
</feature>
<comment type="subcellular location">
    <subcellularLocation>
        <location evidence="1">Cell membrane</location>
        <topology evidence="1">Multi-pass membrane protein</topology>
    </subcellularLocation>
</comment>
<feature type="transmembrane region" description="Helical" evidence="6">
    <location>
        <begin position="419"/>
        <end position="440"/>
    </location>
</feature>
<dbReference type="InterPro" id="IPR024923">
    <property type="entry name" value="PG_synth_SpoVB"/>
</dbReference>
<feature type="transmembrane region" description="Helical" evidence="6">
    <location>
        <begin position="131"/>
        <end position="149"/>
    </location>
</feature>
<keyword evidence="8" id="KW-1185">Reference proteome</keyword>
<evidence type="ECO:0000256" key="3">
    <source>
        <dbReference type="ARBA" id="ARBA00022692"/>
    </source>
</evidence>
<evidence type="ECO:0000256" key="5">
    <source>
        <dbReference type="ARBA" id="ARBA00023136"/>
    </source>
</evidence>
<feature type="transmembrane region" description="Helical" evidence="6">
    <location>
        <begin position="365"/>
        <end position="385"/>
    </location>
</feature>
<feature type="transmembrane region" description="Helical" evidence="6">
    <location>
        <begin position="392"/>
        <end position="413"/>
    </location>
</feature>
<feature type="transmembrane region" description="Helical" evidence="6">
    <location>
        <begin position="87"/>
        <end position="111"/>
    </location>
</feature>
<keyword evidence="2" id="KW-1003">Cell membrane</keyword>
<dbReference type="STRING" id="1033734.GCA_000285535_04556"/>
<feature type="transmembrane region" description="Helical" evidence="6">
    <location>
        <begin position="235"/>
        <end position="259"/>
    </location>
</feature>
<dbReference type="EMBL" id="SLUB01000028">
    <property type="protein sequence ID" value="THE11469.1"/>
    <property type="molecule type" value="Genomic_DNA"/>
</dbReference>
<feature type="transmembrane region" description="Helical" evidence="6">
    <location>
        <begin position="452"/>
        <end position="475"/>
    </location>
</feature>
<accession>A0A4S3PPH1</accession>
<evidence type="ECO:0000256" key="4">
    <source>
        <dbReference type="ARBA" id="ARBA00022989"/>
    </source>
</evidence>
<feature type="transmembrane region" description="Helical" evidence="6">
    <location>
        <begin position="53"/>
        <end position="75"/>
    </location>
</feature>
<feature type="transmembrane region" description="Helical" evidence="6">
    <location>
        <begin position="194"/>
        <end position="214"/>
    </location>
</feature>
<dbReference type="InterPro" id="IPR050833">
    <property type="entry name" value="Poly_Biosynth_Transport"/>
</dbReference>
<dbReference type="PANTHER" id="PTHR30250">
    <property type="entry name" value="PST FAMILY PREDICTED COLANIC ACID TRANSPORTER"/>
    <property type="match status" value="1"/>
</dbReference>
<evidence type="ECO:0000313" key="8">
    <source>
        <dbReference type="Proteomes" id="UP000306477"/>
    </source>
</evidence>
<keyword evidence="4 6" id="KW-1133">Transmembrane helix</keyword>
<dbReference type="GO" id="GO:0005886">
    <property type="term" value="C:plasma membrane"/>
    <property type="evidence" value="ECO:0007669"/>
    <property type="project" value="UniProtKB-SubCell"/>
</dbReference>
<dbReference type="OrthoDB" id="9775950at2"/>
<feature type="transmembrane region" description="Helical" evidence="6">
    <location>
        <begin position="487"/>
        <end position="509"/>
    </location>
</feature>
<evidence type="ECO:0000256" key="6">
    <source>
        <dbReference type="SAM" id="Phobius"/>
    </source>
</evidence>
<dbReference type="Pfam" id="PF01943">
    <property type="entry name" value="Polysacc_synt"/>
    <property type="match status" value="1"/>
</dbReference>
<dbReference type="AlphaFoldDB" id="A0A4S3PPH1"/>
<dbReference type="PIRSF" id="PIRSF038958">
    <property type="entry name" value="PG_synth_SpoVB"/>
    <property type="match status" value="1"/>
</dbReference>
<proteinExistence type="predicted"/>
<organism evidence="7 8">
    <name type="scientific">Bacillus timonensis</name>
    <dbReference type="NCBI Taxonomy" id="1033734"/>
    <lineage>
        <taxon>Bacteria</taxon>
        <taxon>Bacillati</taxon>
        <taxon>Bacillota</taxon>
        <taxon>Bacilli</taxon>
        <taxon>Bacillales</taxon>
        <taxon>Bacillaceae</taxon>
        <taxon>Bacillus</taxon>
    </lineage>
</organism>
<keyword evidence="5 6" id="KW-0472">Membrane</keyword>
<dbReference type="Proteomes" id="UP000306477">
    <property type="component" value="Unassembled WGS sequence"/>
</dbReference>
<evidence type="ECO:0000256" key="1">
    <source>
        <dbReference type="ARBA" id="ARBA00004651"/>
    </source>
</evidence>
<dbReference type="CDD" id="cd13124">
    <property type="entry name" value="MATE_SpoVB_like"/>
    <property type="match status" value="1"/>
</dbReference>
<dbReference type="RefSeq" id="WP_136380366.1">
    <property type="nucleotide sequence ID" value="NZ_SLUB01000028.1"/>
</dbReference>
<gene>
    <name evidence="7" type="ORF">E1I69_14890</name>
</gene>
<protein>
    <submittedName>
        <fullName evidence="7">Polysaccharide biosynthesis protein</fullName>
    </submittedName>
</protein>
<dbReference type="InterPro" id="IPR002797">
    <property type="entry name" value="Polysacc_synth"/>
</dbReference>
<comment type="caution">
    <text evidence="7">The sequence shown here is derived from an EMBL/GenBank/DDBJ whole genome shotgun (WGS) entry which is preliminary data.</text>
</comment>
<feature type="transmembrane region" description="Helical" evidence="6">
    <location>
        <begin position="170"/>
        <end position="188"/>
    </location>
</feature>